<evidence type="ECO:0000313" key="1">
    <source>
        <dbReference type="EMBL" id="KKN67905.1"/>
    </source>
</evidence>
<dbReference type="AlphaFoldDB" id="A0A0F9SGB1"/>
<reference evidence="1" key="1">
    <citation type="journal article" date="2015" name="Nature">
        <title>Complex archaea that bridge the gap between prokaryotes and eukaryotes.</title>
        <authorList>
            <person name="Spang A."/>
            <person name="Saw J.H."/>
            <person name="Jorgensen S.L."/>
            <person name="Zaremba-Niedzwiedzka K."/>
            <person name="Martijn J."/>
            <person name="Lind A.E."/>
            <person name="van Eijk R."/>
            <person name="Schleper C."/>
            <person name="Guy L."/>
            <person name="Ettema T.J."/>
        </authorList>
    </citation>
    <scope>NUCLEOTIDE SEQUENCE</scope>
</reference>
<organism evidence="1">
    <name type="scientific">marine sediment metagenome</name>
    <dbReference type="NCBI Taxonomy" id="412755"/>
    <lineage>
        <taxon>unclassified sequences</taxon>
        <taxon>metagenomes</taxon>
        <taxon>ecological metagenomes</taxon>
    </lineage>
</organism>
<sequence length="77" mass="8892">MLNAGDLLQIEKNQLKYKRKDSVEKSIPAGVYEVMEADFTPRRNWGPIFVLEKVGVDDGPITVDWKSLQNNTKWRTL</sequence>
<name>A0A0F9SGB1_9ZZZZ</name>
<protein>
    <submittedName>
        <fullName evidence="1">Uncharacterized protein</fullName>
    </submittedName>
</protein>
<accession>A0A0F9SGB1</accession>
<comment type="caution">
    <text evidence="1">The sequence shown here is derived from an EMBL/GenBank/DDBJ whole genome shotgun (WGS) entry which is preliminary data.</text>
</comment>
<gene>
    <name evidence="1" type="ORF">LCGC14_0456920</name>
</gene>
<dbReference type="EMBL" id="LAZR01000463">
    <property type="protein sequence ID" value="KKN67905.1"/>
    <property type="molecule type" value="Genomic_DNA"/>
</dbReference>
<proteinExistence type="predicted"/>